<dbReference type="Pfam" id="PF00583">
    <property type="entry name" value="Acetyltransf_1"/>
    <property type="match status" value="1"/>
</dbReference>
<gene>
    <name evidence="2" type="ORF">MNBD_ALPHA08-1305</name>
</gene>
<sequence length="154" mass="17516">MSTDFQTRLIEENDRAGWELLWRGYQNHLRTKVPDTAVEDTWSKLMDHSSGLVGIIATIDTYRLAGLAHLSFSPSSWSRGPLCHLQDLFVNPDLRGQGAGHALMDAVFAEADKQKCSQVFWHLNRSDFRAKLLFDDYNAGPEGQLVQVRRKLSR</sequence>
<feature type="domain" description="N-acetyltransferase" evidence="1">
    <location>
        <begin position="8"/>
        <end position="154"/>
    </location>
</feature>
<reference evidence="2" key="1">
    <citation type="submission" date="2018-06" db="EMBL/GenBank/DDBJ databases">
        <authorList>
            <person name="Zhirakovskaya E."/>
        </authorList>
    </citation>
    <scope>NUCLEOTIDE SEQUENCE</scope>
</reference>
<organism evidence="2">
    <name type="scientific">hydrothermal vent metagenome</name>
    <dbReference type="NCBI Taxonomy" id="652676"/>
    <lineage>
        <taxon>unclassified sequences</taxon>
        <taxon>metagenomes</taxon>
        <taxon>ecological metagenomes</taxon>
    </lineage>
</organism>
<protein>
    <recommendedName>
        <fullName evidence="1">N-acetyltransferase domain-containing protein</fullName>
    </recommendedName>
</protein>
<dbReference type="PROSITE" id="PS51186">
    <property type="entry name" value="GNAT"/>
    <property type="match status" value="1"/>
</dbReference>
<dbReference type="SUPFAM" id="SSF55729">
    <property type="entry name" value="Acyl-CoA N-acyltransferases (Nat)"/>
    <property type="match status" value="1"/>
</dbReference>
<dbReference type="GO" id="GO:0016747">
    <property type="term" value="F:acyltransferase activity, transferring groups other than amino-acyl groups"/>
    <property type="evidence" value="ECO:0007669"/>
    <property type="project" value="InterPro"/>
</dbReference>
<dbReference type="InterPro" id="IPR000182">
    <property type="entry name" value="GNAT_dom"/>
</dbReference>
<name>A0A3B0R5W7_9ZZZZ</name>
<dbReference type="EMBL" id="UOEC01000016">
    <property type="protein sequence ID" value="VAV86967.1"/>
    <property type="molecule type" value="Genomic_DNA"/>
</dbReference>
<accession>A0A3B0R5W7</accession>
<proteinExistence type="predicted"/>
<evidence type="ECO:0000313" key="2">
    <source>
        <dbReference type="EMBL" id="VAV86967.1"/>
    </source>
</evidence>
<dbReference type="InterPro" id="IPR016181">
    <property type="entry name" value="Acyl_CoA_acyltransferase"/>
</dbReference>
<dbReference type="CDD" id="cd04301">
    <property type="entry name" value="NAT_SF"/>
    <property type="match status" value="1"/>
</dbReference>
<dbReference type="AlphaFoldDB" id="A0A3B0R5W7"/>
<evidence type="ECO:0000259" key="1">
    <source>
        <dbReference type="PROSITE" id="PS51186"/>
    </source>
</evidence>
<dbReference type="Gene3D" id="3.40.630.30">
    <property type="match status" value="1"/>
</dbReference>